<evidence type="ECO:0000256" key="1">
    <source>
        <dbReference type="SAM" id="MobiDB-lite"/>
    </source>
</evidence>
<comment type="caution">
    <text evidence="2">The sequence shown here is derived from an EMBL/GenBank/DDBJ whole genome shotgun (WGS) entry which is preliminary data.</text>
</comment>
<proteinExistence type="predicted"/>
<gene>
    <name evidence="2" type="ORF">SDC9_188731</name>
</gene>
<evidence type="ECO:0000313" key="2">
    <source>
        <dbReference type="EMBL" id="MPN41189.1"/>
    </source>
</evidence>
<sequence length="116" mass="12483">MAALTCLPETGPVAKLVTEWYIEGNGVTNDAGTVHGRADHQGIEGTGVRAESEGHHPGDGDHGANILPLEEQVGGMEVSEAKRLKQLEEENRRLKGLVADLTLDNHILKEVLEKNV</sequence>
<feature type="region of interest" description="Disordered" evidence="1">
    <location>
        <begin position="28"/>
        <end position="65"/>
    </location>
</feature>
<accession>A0A645HSK1</accession>
<dbReference type="AlphaFoldDB" id="A0A645HSK1"/>
<feature type="compositionally biased region" description="Basic and acidic residues" evidence="1">
    <location>
        <begin position="50"/>
        <end position="62"/>
    </location>
</feature>
<name>A0A645HSK1_9ZZZZ</name>
<dbReference type="EMBL" id="VSSQ01098075">
    <property type="protein sequence ID" value="MPN41189.1"/>
    <property type="molecule type" value="Genomic_DNA"/>
</dbReference>
<reference evidence="2" key="1">
    <citation type="submission" date="2019-08" db="EMBL/GenBank/DDBJ databases">
        <authorList>
            <person name="Kucharzyk K."/>
            <person name="Murdoch R.W."/>
            <person name="Higgins S."/>
            <person name="Loffler F."/>
        </authorList>
    </citation>
    <scope>NUCLEOTIDE SEQUENCE</scope>
</reference>
<protein>
    <submittedName>
        <fullName evidence="2">Uncharacterized protein</fullName>
    </submittedName>
</protein>
<organism evidence="2">
    <name type="scientific">bioreactor metagenome</name>
    <dbReference type="NCBI Taxonomy" id="1076179"/>
    <lineage>
        <taxon>unclassified sequences</taxon>
        <taxon>metagenomes</taxon>
        <taxon>ecological metagenomes</taxon>
    </lineage>
</organism>